<geneLocation type="plasmid" evidence="1">
    <name>pAsa8</name>
</geneLocation>
<protein>
    <submittedName>
        <fullName evidence="1">Uncharacterized protein</fullName>
    </submittedName>
</protein>
<proteinExistence type="predicted"/>
<accession>A0A1I9S261</accession>
<dbReference type="EMBL" id="KX364409">
    <property type="protein sequence ID" value="AOZ60653.1"/>
    <property type="molecule type" value="Genomic_DNA"/>
</dbReference>
<organism evidence="1">
    <name type="scientific">Aeromonas salmonicida subsp. salmonicida</name>
    <dbReference type="NCBI Taxonomy" id="29491"/>
    <lineage>
        <taxon>Bacteria</taxon>
        <taxon>Pseudomonadati</taxon>
        <taxon>Pseudomonadota</taxon>
        <taxon>Gammaproteobacteria</taxon>
        <taxon>Aeromonadales</taxon>
        <taxon>Aeromonadaceae</taxon>
        <taxon>Aeromonas</taxon>
    </lineage>
</organism>
<keyword evidence="1" id="KW-0614">Plasmid</keyword>
<evidence type="ECO:0000313" key="1">
    <source>
        <dbReference type="EMBL" id="AOZ60653.1"/>
    </source>
</evidence>
<sequence>MMGCLLNSQDKTMIDYLDEITPDVISTVPDGYHGRCKIIFERGYSRESCAVFPTFDEAEHAANMGVNPTVGGYSSVIIEATTEAVTHNTAVDWLTD</sequence>
<dbReference type="AlphaFoldDB" id="A0A1I9S261"/>
<name>A0A1I9S261_AERSS</name>
<reference evidence="1" key="1">
    <citation type="journal article" date="2016" name="Sci. Rep.">
        <title>Diversity of antibiotic-resistance genes in Canadian isolates of Aeromonas salmonicida subsp. salmonicida: dominance of pSN254b and discovery of pAsa8.</title>
        <authorList>
            <person name="Trudel M.V."/>
            <person name="Vincent A.T."/>
            <person name="Attere S.A."/>
            <person name="Labbe M."/>
            <person name="Derome N."/>
            <person name="Culley A.I."/>
            <person name="Charette S.J."/>
        </authorList>
    </citation>
    <scope>NUCLEOTIDE SEQUENCE</scope>
    <source>
        <strain evidence="1">M16474-11</strain>
        <plasmid evidence="1">pAsa8</plasmid>
    </source>
</reference>